<organism evidence="1 2">
    <name type="scientific">Sinorhizobium sojae CCBAU 05684</name>
    <dbReference type="NCBI Taxonomy" id="716928"/>
    <lineage>
        <taxon>Bacteria</taxon>
        <taxon>Pseudomonadati</taxon>
        <taxon>Pseudomonadota</taxon>
        <taxon>Alphaproteobacteria</taxon>
        <taxon>Hyphomicrobiales</taxon>
        <taxon>Rhizobiaceae</taxon>
        <taxon>Sinorhizobium/Ensifer group</taxon>
        <taxon>Sinorhizobium</taxon>
    </lineage>
</organism>
<protein>
    <submittedName>
        <fullName evidence="1">Uncharacterized protein</fullName>
    </submittedName>
</protein>
<dbReference type="Proteomes" id="UP000217211">
    <property type="component" value="Chromosome"/>
</dbReference>
<gene>
    <name evidence="1" type="ORF">SJ05684_c22160</name>
</gene>
<dbReference type="KEGG" id="esj:SJ05684_c22160"/>
<evidence type="ECO:0000313" key="2">
    <source>
        <dbReference type="Proteomes" id="UP000217211"/>
    </source>
</evidence>
<evidence type="ECO:0000313" key="1">
    <source>
        <dbReference type="EMBL" id="ASY63657.1"/>
    </source>
</evidence>
<keyword evidence="2" id="KW-1185">Reference proteome</keyword>
<dbReference type="AlphaFoldDB" id="A0A249PD67"/>
<proteinExistence type="predicted"/>
<sequence>MWSPSFFNLFVRHGSIVVLSNHAAIQDGFGIGSMRGSLSVLHCPARLWRVILEHL</sequence>
<reference evidence="1 2" key="1">
    <citation type="submission" date="2017-08" db="EMBL/GenBank/DDBJ databases">
        <title>Multipartite genome sequences of Sinorhizobium species nodulating soybeans.</title>
        <authorList>
            <person name="Tian C.F."/>
        </authorList>
    </citation>
    <scope>NUCLEOTIDE SEQUENCE [LARGE SCALE GENOMIC DNA]</scope>
    <source>
        <strain evidence="1 2">CCBAU 05684</strain>
    </source>
</reference>
<accession>A0A249PD67</accession>
<dbReference type="EMBL" id="CP023067">
    <property type="protein sequence ID" value="ASY63657.1"/>
    <property type="molecule type" value="Genomic_DNA"/>
</dbReference>
<name>A0A249PD67_9HYPH</name>